<dbReference type="AlphaFoldDB" id="A0A418WKQ3"/>
<dbReference type="Gene3D" id="3.10.450.50">
    <property type="match status" value="1"/>
</dbReference>
<dbReference type="InterPro" id="IPR032710">
    <property type="entry name" value="NTF2-like_dom_sf"/>
</dbReference>
<gene>
    <name evidence="2" type="ORF">D3876_10285</name>
</gene>
<feature type="domain" description="SnoaL-like" evidence="1">
    <location>
        <begin position="9"/>
        <end position="107"/>
    </location>
</feature>
<dbReference type="Proteomes" id="UP000286100">
    <property type="component" value="Unassembled WGS sequence"/>
</dbReference>
<dbReference type="RefSeq" id="WP_119761938.1">
    <property type="nucleotide sequence ID" value="NZ_QYUM01000003.1"/>
</dbReference>
<evidence type="ECO:0000313" key="2">
    <source>
        <dbReference type="EMBL" id="RJF90603.1"/>
    </source>
</evidence>
<organism evidence="2 3">
    <name type="scientific">Sphingomonas cavernae</name>
    <dbReference type="NCBI Taxonomy" id="2320861"/>
    <lineage>
        <taxon>Bacteria</taxon>
        <taxon>Pseudomonadati</taxon>
        <taxon>Pseudomonadota</taxon>
        <taxon>Alphaproteobacteria</taxon>
        <taxon>Sphingomonadales</taxon>
        <taxon>Sphingomonadaceae</taxon>
        <taxon>Sphingomonas</taxon>
    </lineage>
</organism>
<dbReference type="Pfam" id="PF12680">
    <property type="entry name" value="SnoaL_2"/>
    <property type="match status" value="1"/>
</dbReference>
<name>A0A418WKQ3_9SPHN</name>
<evidence type="ECO:0000259" key="1">
    <source>
        <dbReference type="Pfam" id="PF12680"/>
    </source>
</evidence>
<dbReference type="OrthoDB" id="7061942at2"/>
<keyword evidence="3" id="KW-1185">Reference proteome</keyword>
<dbReference type="InterPro" id="IPR037401">
    <property type="entry name" value="SnoaL-like"/>
</dbReference>
<comment type="caution">
    <text evidence="2">The sequence shown here is derived from an EMBL/GenBank/DDBJ whole genome shotgun (WGS) entry which is preliminary data.</text>
</comment>
<dbReference type="GO" id="GO:0016853">
    <property type="term" value="F:isomerase activity"/>
    <property type="evidence" value="ECO:0007669"/>
    <property type="project" value="UniProtKB-KW"/>
</dbReference>
<reference evidence="2 3" key="1">
    <citation type="submission" date="2018-09" db="EMBL/GenBank/DDBJ databases">
        <authorList>
            <person name="Zhu H."/>
        </authorList>
    </citation>
    <scope>NUCLEOTIDE SEQUENCE [LARGE SCALE GENOMIC DNA]</scope>
    <source>
        <strain evidence="2 3">K2R01-6</strain>
    </source>
</reference>
<proteinExistence type="predicted"/>
<evidence type="ECO:0000313" key="3">
    <source>
        <dbReference type="Proteomes" id="UP000286100"/>
    </source>
</evidence>
<accession>A0A418WKQ3</accession>
<dbReference type="SUPFAM" id="SSF54427">
    <property type="entry name" value="NTF2-like"/>
    <property type="match status" value="1"/>
</dbReference>
<keyword evidence="2" id="KW-0413">Isomerase</keyword>
<sequence>MTQTNHQIVRDFFSAISRGETPDDLFTPDMTGWTASSGTSEKARFLGGIRLLASIFSEPFQYSVKSLTAEEDRVVAEVHGAGTLVSGEAYENDYAFVFRIRDGQIASIAEHTNVALVREKLYPLLAAAMAKAEG</sequence>
<dbReference type="EMBL" id="QYUM01000003">
    <property type="protein sequence ID" value="RJF90603.1"/>
    <property type="molecule type" value="Genomic_DNA"/>
</dbReference>
<protein>
    <submittedName>
        <fullName evidence="2">Ketosteroid isomerase</fullName>
    </submittedName>
</protein>